<dbReference type="AlphaFoldDB" id="A0A3A3A6X2"/>
<protein>
    <submittedName>
        <fullName evidence="1">Uncharacterized protein</fullName>
    </submittedName>
</protein>
<sequence>MVVITKYSLIPEGHQVPQAWFDTPIQNYRGKSEFLKSILAEQIAALQAFYLYQISPDEAAQAITRPISNSSIPELGTYSDEIAALVRLWKVLVKALIEWPPSRTPDLIALLTAISNIPDYIHRGEAIEEDGRPLAWSGLPYLGMPWRDSHWMEPSDIAEACSNDEVARQHSRDNYLKQQDVEAQLVGAGIFDMKEAFYNLILILEKKLDPIDGNKDNTEPDIFELFQPDFDIPAVVCWIKHDGRKVYEILRENRTEYWNEKYISCIAKHFDQPIERWSFWENRLIKIAKDTPDDFVRNAAELAVRYMRDIKNTSQKL</sequence>
<keyword evidence="2" id="KW-1185">Reference proteome</keyword>
<dbReference type="Pfam" id="PF12311">
    <property type="entry name" value="DUF3632"/>
    <property type="match status" value="1"/>
</dbReference>
<gene>
    <name evidence="1" type="ORF">PHISCL_01913</name>
</gene>
<accession>A0A3A3A6X2</accession>
<organism evidence="1 2">
    <name type="scientific">Aspergillus sclerotialis</name>
    <dbReference type="NCBI Taxonomy" id="2070753"/>
    <lineage>
        <taxon>Eukaryota</taxon>
        <taxon>Fungi</taxon>
        <taxon>Dikarya</taxon>
        <taxon>Ascomycota</taxon>
        <taxon>Pezizomycotina</taxon>
        <taxon>Eurotiomycetes</taxon>
        <taxon>Eurotiomycetidae</taxon>
        <taxon>Eurotiales</taxon>
        <taxon>Aspergillaceae</taxon>
        <taxon>Aspergillus</taxon>
        <taxon>Aspergillus subgen. Polypaecilum</taxon>
    </lineage>
</organism>
<comment type="caution">
    <text evidence="1">The sequence shown here is derived from an EMBL/GenBank/DDBJ whole genome shotgun (WGS) entry which is preliminary data.</text>
</comment>
<dbReference type="Proteomes" id="UP000266188">
    <property type="component" value="Unassembled WGS sequence"/>
</dbReference>
<dbReference type="EMBL" id="MVGC01000039">
    <property type="protein sequence ID" value="RJE25725.1"/>
    <property type="molecule type" value="Genomic_DNA"/>
</dbReference>
<reference evidence="2" key="1">
    <citation type="submission" date="2017-02" db="EMBL/GenBank/DDBJ databases">
        <authorList>
            <person name="Tafer H."/>
            <person name="Lopandic K."/>
        </authorList>
    </citation>
    <scope>NUCLEOTIDE SEQUENCE [LARGE SCALE GENOMIC DNA]</scope>
    <source>
        <strain evidence="2">CBS 366.77</strain>
    </source>
</reference>
<evidence type="ECO:0000313" key="1">
    <source>
        <dbReference type="EMBL" id="RJE25725.1"/>
    </source>
</evidence>
<dbReference type="OrthoDB" id="5392447at2759"/>
<name>A0A3A3A6X2_9EURO</name>
<proteinExistence type="predicted"/>
<evidence type="ECO:0000313" key="2">
    <source>
        <dbReference type="Proteomes" id="UP000266188"/>
    </source>
</evidence>
<dbReference type="InterPro" id="IPR022085">
    <property type="entry name" value="OpdG"/>
</dbReference>